<dbReference type="InterPro" id="IPR013738">
    <property type="entry name" value="Beta_galactosidase_Trimer"/>
</dbReference>
<dbReference type="SUPFAM" id="SSF51445">
    <property type="entry name" value="(Trans)glycosidases"/>
    <property type="match status" value="1"/>
</dbReference>
<organism evidence="11 12">
    <name type="scientific">Paraburkholderia hiiakae</name>
    <dbReference type="NCBI Taxonomy" id="1081782"/>
    <lineage>
        <taxon>Bacteria</taxon>
        <taxon>Pseudomonadati</taxon>
        <taxon>Pseudomonadota</taxon>
        <taxon>Betaproteobacteria</taxon>
        <taxon>Burkholderiales</taxon>
        <taxon>Burkholderiaceae</taxon>
        <taxon>Paraburkholderia</taxon>
    </lineage>
</organism>
<evidence type="ECO:0000256" key="7">
    <source>
        <dbReference type="ARBA" id="ARBA00023295"/>
    </source>
</evidence>
<dbReference type="EMBL" id="CAJHCQ010000006">
    <property type="protein sequence ID" value="CAD6533793.1"/>
    <property type="molecule type" value="Genomic_DNA"/>
</dbReference>
<dbReference type="SUPFAM" id="SSF52317">
    <property type="entry name" value="Class I glutamine amidotransferase-like"/>
    <property type="match status" value="1"/>
</dbReference>
<dbReference type="PIRSF" id="PIRSF001084">
    <property type="entry name" value="B-galactosidase"/>
    <property type="match status" value="1"/>
</dbReference>
<accession>A0ABM8NMT6</accession>
<dbReference type="Pfam" id="PF02449">
    <property type="entry name" value="Glyco_hydro_42"/>
    <property type="match status" value="1"/>
</dbReference>
<evidence type="ECO:0000313" key="12">
    <source>
        <dbReference type="Proteomes" id="UP000656319"/>
    </source>
</evidence>
<reference evidence="11 12" key="1">
    <citation type="submission" date="2020-10" db="EMBL/GenBank/DDBJ databases">
        <authorList>
            <person name="Peeters C."/>
        </authorList>
    </citation>
    <scope>NUCLEOTIDE SEQUENCE [LARGE SCALE GENOMIC DNA]</scope>
    <source>
        <strain evidence="11 12">LMG 27952</strain>
    </source>
</reference>
<feature type="domain" description="Beta-galactosidase trimerisation" evidence="10">
    <location>
        <begin position="390"/>
        <end position="592"/>
    </location>
</feature>
<dbReference type="Gene3D" id="2.60.40.1180">
    <property type="entry name" value="Golgi alpha-mannosidase II"/>
    <property type="match status" value="1"/>
</dbReference>
<dbReference type="GO" id="GO:0004565">
    <property type="term" value="F:beta-galactosidase activity"/>
    <property type="evidence" value="ECO:0007669"/>
    <property type="project" value="UniProtKB-EC"/>
</dbReference>
<sequence length="669" mass="75415">MKVGVDYYPEHWDVALWEQDARQMREAGITIVRLAEFAWSRLEPTEGKFEFEWLDQAIGVLARHGIHVVIGTPTATPPVWLTHNYPDVLPVDNKGNAIFAGVRLHRCYNSPSLRKFGERIIEQITRHYATNPAVIGWQTDNELAANDCHCKSCTRSFRGWLQQKYGSLETLNREWGTVVWSGEYSDWDQVKTPLGGSPHLNPSFLLDFRRFSSDAVADFNRFQAALIRKNSPGKFVTHNLWGYPVTGDYYDMFDSMDFASVDYYPATDLLDDSKSRMYHGALTLDLTRGVKRKNFWVMEQLSGTPGCWYPMSRTPFPGMIRAYAWQSVSRGADAIVQFRWRSARIGAEQFWHGLLDHHGQPGRRFEEFVQFSQEAQKLTPLLEGTTLKHDVAMLFSHEQLNAFQIQPQADGFDYLGNFKRLHAALLKMGVGADVINWRDDFQGYKLVVAPMLYLIDETIAATLKRYVDNGGTLVLTTRSGVKNLNNICLPDRLPNLLTDLAGVYVNEYDPVGKDIQTLSLDSGEELSSGQWCDILTPVTAESIATYSSEYFADESAITRNAHRKGVVYYIGTVLDETASQILMRRIASDAGVECEFELPDGVEVAVRSSEERRILFVLNLSKESKEISLPLRDYVSALSDRRLPAGTIKLGPGSVEILVEENATAASAA</sequence>
<protein>
    <recommendedName>
        <fullName evidence="3 8">Beta-galactosidase</fullName>
        <shortName evidence="8">Beta-gal</shortName>
        <ecNumber evidence="3 8">3.2.1.23</ecNumber>
    </recommendedName>
</protein>
<dbReference type="Gene3D" id="3.20.20.80">
    <property type="entry name" value="Glycosidases"/>
    <property type="match status" value="1"/>
</dbReference>
<evidence type="ECO:0000256" key="3">
    <source>
        <dbReference type="ARBA" id="ARBA00012756"/>
    </source>
</evidence>
<keyword evidence="4" id="KW-0479">Metal-binding</keyword>
<keyword evidence="12" id="KW-1185">Reference proteome</keyword>
<dbReference type="RefSeq" id="WP_201696540.1">
    <property type="nucleotide sequence ID" value="NZ_CAJHCQ010000006.1"/>
</dbReference>
<evidence type="ECO:0000256" key="6">
    <source>
        <dbReference type="ARBA" id="ARBA00022833"/>
    </source>
</evidence>
<evidence type="ECO:0000256" key="5">
    <source>
        <dbReference type="ARBA" id="ARBA00022801"/>
    </source>
</evidence>
<dbReference type="InterPro" id="IPR013780">
    <property type="entry name" value="Glyco_hydro_b"/>
</dbReference>
<evidence type="ECO:0000256" key="2">
    <source>
        <dbReference type="ARBA" id="ARBA00005940"/>
    </source>
</evidence>
<comment type="similarity">
    <text evidence="2 8">Belongs to the glycosyl hydrolase 42 family.</text>
</comment>
<comment type="caution">
    <text evidence="11">The sequence shown here is derived from an EMBL/GenBank/DDBJ whole genome shotgun (WGS) entry which is preliminary data.</text>
</comment>
<dbReference type="Gene3D" id="3.40.50.880">
    <property type="match status" value="1"/>
</dbReference>
<dbReference type="EC" id="3.2.1.23" evidence="3 8"/>
<dbReference type="Proteomes" id="UP000656319">
    <property type="component" value="Unassembled WGS sequence"/>
</dbReference>
<dbReference type="InterPro" id="IPR029062">
    <property type="entry name" value="Class_I_gatase-like"/>
</dbReference>
<dbReference type="Pfam" id="PF08532">
    <property type="entry name" value="Glyco_hydro_42M"/>
    <property type="match status" value="1"/>
</dbReference>
<evidence type="ECO:0000256" key="1">
    <source>
        <dbReference type="ARBA" id="ARBA00001412"/>
    </source>
</evidence>
<dbReference type="PANTHER" id="PTHR36447:SF2">
    <property type="entry name" value="BETA-GALACTOSIDASE YESZ"/>
    <property type="match status" value="1"/>
</dbReference>
<evidence type="ECO:0000313" key="11">
    <source>
        <dbReference type="EMBL" id="CAD6533793.1"/>
    </source>
</evidence>
<evidence type="ECO:0000259" key="9">
    <source>
        <dbReference type="Pfam" id="PF02449"/>
    </source>
</evidence>
<keyword evidence="5 8" id="KW-0378">Hydrolase</keyword>
<dbReference type="CDD" id="cd03143">
    <property type="entry name" value="A4_beta-galactosidase_middle_domain"/>
    <property type="match status" value="1"/>
</dbReference>
<keyword evidence="6" id="KW-0862">Zinc</keyword>
<dbReference type="PANTHER" id="PTHR36447">
    <property type="entry name" value="BETA-GALACTOSIDASE GANA"/>
    <property type="match status" value="1"/>
</dbReference>
<gene>
    <name evidence="11" type="primary">bgaA</name>
    <name evidence="11" type="ORF">LMG27952_02823</name>
</gene>
<comment type="catalytic activity">
    <reaction evidence="1 8">
        <text>Hydrolysis of terminal non-reducing beta-D-galactose residues in beta-D-galactosides.</text>
        <dbReference type="EC" id="3.2.1.23"/>
    </reaction>
</comment>
<evidence type="ECO:0000256" key="8">
    <source>
        <dbReference type="PIRNR" id="PIRNR001084"/>
    </source>
</evidence>
<dbReference type="InterPro" id="IPR017853">
    <property type="entry name" value="GH"/>
</dbReference>
<evidence type="ECO:0000259" key="10">
    <source>
        <dbReference type="Pfam" id="PF08532"/>
    </source>
</evidence>
<name>A0ABM8NMT6_9BURK</name>
<keyword evidence="7 8" id="KW-0326">Glycosidase</keyword>
<dbReference type="InterPro" id="IPR003476">
    <property type="entry name" value="Glyco_hydro_42"/>
</dbReference>
<proteinExistence type="inferred from homology"/>
<feature type="domain" description="Glycoside hydrolase family 42 N-terminal" evidence="9">
    <location>
        <begin position="6"/>
        <end position="377"/>
    </location>
</feature>
<evidence type="ECO:0000256" key="4">
    <source>
        <dbReference type="ARBA" id="ARBA00022723"/>
    </source>
</evidence>
<dbReference type="InterPro" id="IPR013529">
    <property type="entry name" value="Glyco_hydro_42_N"/>
</dbReference>